<evidence type="ECO:0000313" key="1">
    <source>
        <dbReference type="EMBL" id="NKI30428.1"/>
    </source>
</evidence>
<proteinExistence type="predicted"/>
<comment type="caution">
    <text evidence="1">The sequence shown here is derived from an EMBL/GenBank/DDBJ whole genome shotgun (WGS) entry which is preliminary data.</text>
</comment>
<dbReference type="EMBL" id="JAAWWL010000001">
    <property type="protein sequence ID" value="NKI30428.1"/>
    <property type="molecule type" value="Genomic_DNA"/>
</dbReference>
<sequence length="121" mass="14420">MNTNPLILIHETVVHHLTKLKKTPEDIIQELERKFNSDAKQALNLINIYRNKYEYMDSDRVTRCVIHLSNGDLESLEHYLELGKTDPRDVMLWAEYEKTNGWNPKRVRDFDKTFGQNKFNQ</sequence>
<reference evidence="1 2" key="1">
    <citation type="submission" date="2020-04" db="EMBL/GenBank/DDBJ databases">
        <authorList>
            <person name="Yoon J."/>
        </authorList>
    </citation>
    <scope>NUCLEOTIDE SEQUENCE [LARGE SCALE GENOMIC DNA]</scope>
    <source>
        <strain evidence="1 2">DJ-13</strain>
    </source>
</reference>
<protein>
    <submittedName>
        <fullName evidence="1">Uncharacterized protein</fullName>
    </submittedName>
</protein>
<organism evidence="1 2">
    <name type="scientific">Croceivirga thetidis</name>
    <dbReference type="NCBI Taxonomy" id="2721623"/>
    <lineage>
        <taxon>Bacteria</taxon>
        <taxon>Pseudomonadati</taxon>
        <taxon>Bacteroidota</taxon>
        <taxon>Flavobacteriia</taxon>
        <taxon>Flavobacteriales</taxon>
        <taxon>Flavobacteriaceae</taxon>
        <taxon>Croceivirga</taxon>
    </lineage>
</organism>
<evidence type="ECO:0000313" key="2">
    <source>
        <dbReference type="Proteomes" id="UP000718451"/>
    </source>
</evidence>
<dbReference type="RefSeq" id="WP_168550676.1">
    <property type="nucleotide sequence ID" value="NZ_JAAWWL010000001.1"/>
</dbReference>
<name>A0ABX1GKJ7_9FLAO</name>
<gene>
    <name evidence="1" type="ORF">HCU67_00615</name>
</gene>
<accession>A0ABX1GKJ7</accession>
<dbReference type="Proteomes" id="UP000718451">
    <property type="component" value="Unassembled WGS sequence"/>
</dbReference>
<keyword evidence="2" id="KW-1185">Reference proteome</keyword>